<reference evidence="4 5" key="1">
    <citation type="submission" date="2020-07" db="EMBL/GenBank/DDBJ databases">
        <title>Sequencing the genomes of 1000 actinobacteria strains.</title>
        <authorList>
            <person name="Klenk H.-P."/>
        </authorList>
    </citation>
    <scope>NUCLEOTIDE SEQUENCE [LARGE SCALE GENOMIC DNA]</scope>
    <source>
        <strain evidence="4 5">DSM 18448</strain>
    </source>
</reference>
<accession>A0A852ZKH8</accession>
<feature type="transmembrane region" description="Helical" evidence="2">
    <location>
        <begin position="230"/>
        <end position="250"/>
    </location>
</feature>
<evidence type="ECO:0000256" key="3">
    <source>
        <dbReference type="SAM" id="SignalP"/>
    </source>
</evidence>
<organism evidence="4 5">
    <name type="scientific">Actinopolymorpha rutila</name>
    <dbReference type="NCBI Taxonomy" id="446787"/>
    <lineage>
        <taxon>Bacteria</taxon>
        <taxon>Bacillati</taxon>
        <taxon>Actinomycetota</taxon>
        <taxon>Actinomycetes</taxon>
        <taxon>Propionibacteriales</taxon>
        <taxon>Actinopolymorphaceae</taxon>
        <taxon>Actinopolymorpha</taxon>
    </lineage>
</organism>
<keyword evidence="2" id="KW-1133">Transmembrane helix</keyword>
<keyword evidence="3" id="KW-0732">Signal</keyword>
<evidence type="ECO:0000256" key="2">
    <source>
        <dbReference type="SAM" id="Phobius"/>
    </source>
</evidence>
<feature type="region of interest" description="Disordered" evidence="1">
    <location>
        <begin position="203"/>
        <end position="223"/>
    </location>
</feature>
<evidence type="ECO:0008006" key="6">
    <source>
        <dbReference type="Google" id="ProtNLM"/>
    </source>
</evidence>
<dbReference type="RefSeq" id="WP_179787383.1">
    <property type="nucleotide sequence ID" value="NZ_BAAARR010000010.1"/>
</dbReference>
<evidence type="ECO:0000313" key="5">
    <source>
        <dbReference type="Proteomes" id="UP000579605"/>
    </source>
</evidence>
<feature type="chain" id="PRO_5039145726" description="MYXO-CTERM domain-containing protein" evidence="3">
    <location>
        <begin position="26"/>
        <end position="260"/>
    </location>
</feature>
<comment type="caution">
    <text evidence="4">The sequence shown here is derived from an EMBL/GenBank/DDBJ whole genome shotgun (WGS) entry which is preliminary data.</text>
</comment>
<feature type="compositionally biased region" description="Basic and acidic residues" evidence="1">
    <location>
        <begin position="213"/>
        <end position="223"/>
    </location>
</feature>
<feature type="signal peptide" evidence="3">
    <location>
        <begin position="1"/>
        <end position="25"/>
    </location>
</feature>
<gene>
    <name evidence="4" type="ORF">F4554_002338</name>
</gene>
<proteinExistence type="predicted"/>
<dbReference type="InterPro" id="IPR047703">
    <property type="entry name" value="SCO2322-like"/>
</dbReference>
<keyword evidence="5" id="KW-1185">Reference proteome</keyword>
<sequence length="260" mass="26252">MRFVPKAARRSAAAFLLTTLATVLAAGLLATTLGAGVAQASAYRYWGFFQWKDNAWKMASVGPGSVTPKDGAVDGWRFAVSGEKSPPRLPRAAADFAELCGGTKAQAGKKRVGVVLDYGLADEAPGGQQPAKARGACALVDAKATSAQVLAAVGDVREQKSMICAIDGFPSTGCGDPVKKAPAVASPEPTVALALPASHTDAKAAGKKAGAGEPREGAGDRAVDAGSGGLPVLPVVAVIVVLLGGGLLLLRRRRNADQGA</sequence>
<evidence type="ECO:0000256" key="1">
    <source>
        <dbReference type="SAM" id="MobiDB-lite"/>
    </source>
</evidence>
<keyword evidence="2" id="KW-0812">Transmembrane</keyword>
<dbReference type="EMBL" id="JACBZH010000001">
    <property type="protein sequence ID" value="NYH89700.1"/>
    <property type="molecule type" value="Genomic_DNA"/>
</dbReference>
<keyword evidence="2" id="KW-0472">Membrane</keyword>
<dbReference type="NCBIfam" id="NF040672">
    <property type="entry name" value="SCO2322_fam"/>
    <property type="match status" value="1"/>
</dbReference>
<protein>
    <recommendedName>
        <fullName evidence="6">MYXO-CTERM domain-containing protein</fullName>
    </recommendedName>
</protein>
<dbReference type="Proteomes" id="UP000579605">
    <property type="component" value="Unassembled WGS sequence"/>
</dbReference>
<evidence type="ECO:0000313" key="4">
    <source>
        <dbReference type="EMBL" id="NYH89700.1"/>
    </source>
</evidence>
<dbReference type="AlphaFoldDB" id="A0A852ZKH8"/>
<name>A0A852ZKH8_9ACTN</name>